<name>A0A4Z2CW90_SCHJA</name>
<feature type="transmembrane region" description="Helical" evidence="2">
    <location>
        <begin position="6"/>
        <end position="27"/>
    </location>
</feature>
<organism evidence="3 4">
    <name type="scientific">Schistosoma japonicum</name>
    <name type="common">Blood fluke</name>
    <dbReference type="NCBI Taxonomy" id="6182"/>
    <lineage>
        <taxon>Eukaryota</taxon>
        <taxon>Metazoa</taxon>
        <taxon>Spiralia</taxon>
        <taxon>Lophotrochozoa</taxon>
        <taxon>Platyhelminthes</taxon>
        <taxon>Trematoda</taxon>
        <taxon>Digenea</taxon>
        <taxon>Strigeidida</taxon>
        <taxon>Schistosomatoidea</taxon>
        <taxon>Schistosomatidae</taxon>
        <taxon>Schistosoma</taxon>
    </lineage>
</organism>
<accession>A0A4Z2CW90</accession>
<comment type="caution">
    <text evidence="3">The sequence shown here is derived from an EMBL/GenBank/DDBJ whole genome shotgun (WGS) entry which is preliminary data.</text>
</comment>
<evidence type="ECO:0000256" key="1">
    <source>
        <dbReference type="SAM" id="MobiDB-lite"/>
    </source>
</evidence>
<dbReference type="OrthoDB" id="6257975at2759"/>
<keyword evidence="4" id="KW-1185">Reference proteome</keyword>
<feature type="compositionally biased region" description="Polar residues" evidence="1">
    <location>
        <begin position="132"/>
        <end position="145"/>
    </location>
</feature>
<dbReference type="Proteomes" id="UP000311919">
    <property type="component" value="Unassembled WGS sequence"/>
</dbReference>
<keyword evidence="2" id="KW-0472">Membrane</keyword>
<dbReference type="AlphaFoldDB" id="A0A4Z2CW90"/>
<evidence type="ECO:0000256" key="2">
    <source>
        <dbReference type="SAM" id="Phobius"/>
    </source>
</evidence>
<evidence type="ECO:0000313" key="3">
    <source>
        <dbReference type="EMBL" id="TNN08240.1"/>
    </source>
</evidence>
<feature type="region of interest" description="Disordered" evidence="1">
    <location>
        <begin position="120"/>
        <end position="153"/>
    </location>
</feature>
<protein>
    <submittedName>
        <fullName evidence="3">Uncharacterized protein</fullName>
    </submittedName>
</protein>
<proteinExistence type="predicted"/>
<dbReference type="EMBL" id="SKCS01000412">
    <property type="protein sequence ID" value="TNN08240.1"/>
    <property type="molecule type" value="Genomic_DNA"/>
</dbReference>
<keyword evidence="2" id="KW-1133">Transmembrane helix</keyword>
<evidence type="ECO:0000313" key="4">
    <source>
        <dbReference type="Proteomes" id="UP000311919"/>
    </source>
</evidence>
<sequence>MTAEIATPLIAFGCALIVFLIFIICLVSHHVMRMKPNQPSYNPPQHSLNTYSYPVSRYSMHIKEEPIQSEYGNMQLKIDDHSVNKSDIGEILTSHIQEVENNDENYKNNETPLEFAYEGQDEETLKQEDLSSETNSQKTDQQLSPVDNPPGFE</sequence>
<gene>
    <name evidence="3" type="ORF">EWB00_007201</name>
</gene>
<keyword evidence="2" id="KW-0812">Transmembrane</keyword>
<reference evidence="3 4" key="1">
    <citation type="submission" date="2019-03" db="EMBL/GenBank/DDBJ databases">
        <title>An improved genome assembly of the fluke Schistosoma japonicum.</title>
        <authorList>
            <person name="Hu W."/>
            <person name="Luo F."/>
            <person name="Yin M."/>
            <person name="Mo X."/>
            <person name="Sun C."/>
            <person name="Wu Q."/>
            <person name="Zhu B."/>
            <person name="Xiang M."/>
            <person name="Wang J."/>
            <person name="Wang Y."/>
            <person name="Zhang T."/>
            <person name="Xu B."/>
            <person name="Zheng H."/>
            <person name="Feng Z."/>
        </authorList>
    </citation>
    <scope>NUCLEOTIDE SEQUENCE [LARGE SCALE GENOMIC DNA]</scope>
    <source>
        <strain evidence="3">HuSjv2</strain>
        <tissue evidence="3">Worms</tissue>
    </source>
</reference>